<evidence type="ECO:0000256" key="3">
    <source>
        <dbReference type="ARBA" id="ARBA00007222"/>
    </source>
</evidence>
<evidence type="ECO:0000256" key="2">
    <source>
        <dbReference type="ARBA" id="ARBA00004922"/>
    </source>
</evidence>
<dbReference type="AlphaFoldDB" id="A0A0L0F6J7"/>
<protein>
    <submittedName>
        <fullName evidence="11">Dolichyl-phosphate-mannose-protein mannosyltransferase</fullName>
    </submittedName>
</protein>
<feature type="transmembrane region" description="Helical" evidence="9">
    <location>
        <begin position="43"/>
        <end position="64"/>
    </location>
</feature>
<dbReference type="GO" id="GO:0016020">
    <property type="term" value="C:membrane"/>
    <property type="evidence" value="ECO:0007669"/>
    <property type="project" value="InterPro"/>
</dbReference>
<dbReference type="GeneID" id="25915587"/>
<evidence type="ECO:0000256" key="8">
    <source>
        <dbReference type="ARBA" id="ARBA00023136"/>
    </source>
</evidence>
<dbReference type="InterPro" id="IPR027005">
    <property type="entry name" value="PMT-like"/>
</dbReference>
<dbReference type="Pfam" id="PF02366">
    <property type="entry name" value="PMT"/>
    <property type="match status" value="1"/>
</dbReference>
<dbReference type="STRING" id="667725.A0A0L0F6J7"/>
<evidence type="ECO:0000313" key="11">
    <source>
        <dbReference type="EMBL" id="KNC72362.1"/>
    </source>
</evidence>
<evidence type="ECO:0000259" key="10">
    <source>
        <dbReference type="Pfam" id="PF02366"/>
    </source>
</evidence>
<evidence type="ECO:0000256" key="7">
    <source>
        <dbReference type="ARBA" id="ARBA00022989"/>
    </source>
</evidence>
<sequence>GTWFFDVHPPLGKLMFAAAGWLAGYDGSFSFKEIHMDYLKHDVPYVAMRMVSAISGAMLVPLAYKTL</sequence>
<evidence type="ECO:0000256" key="9">
    <source>
        <dbReference type="SAM" id="Phobius"/>
    </source>
</evidence>
<evidence type="ECO:0000313" key="12">
    <source>
        <dbReference type="Proteomes" id="UP000054560"/>
    </source>
</evidence>
<evidence type="ECO:0000256" key="6">
    <source>
        <dbReference type="ARBA" id="ARBA00022692"/>
    </source>
</evidence>
<proteinExistence type="inferred from homology"/>
<keyword evidence="6 9" id="KW-0812">Transmembrane</keyword>
<keyword evidence="4 11" id="KW-0328">Glycosyltransferase</keyword>
<dbReference type="PANTHER" id="PTHR10050:SF50">
    <property type="entry name" value="DOLICHYL-PHOSPHATE-MANNOSE--PROTEIN MANNOSYLTRANSFERASE 1-RELATED"/>
    <property type="match status" value="1"/>
</dbReference>
<comment type="pathway">
    <text evidence="2">Protein modification; protein glycosylation.</text>
</comment>
<dbReference type="EMBL" id="KQ247173">
    <property type="protein sequence ID" value="KNC72362.1"/>
    <property type="molecule type" value="Genomic_DNA"/>
</dbReference>
<name>A0A0L0F6J7_9EUKA</name>
<keyword evidence="12" id="KW-1185">Reference proteome</keyword>
<evidence type="ECO:0000256" key="5">
    <source>
        <dbReference type="ARBA" id="ARBA00022679"/>
    </source>
</evidence>
<keyword evidence="8 9" id="KW-0472">Membrane</keyword>
<dbReference type="eggNOG" id="KOG3359">
    <property type="taxonomic scope" value="Eukaryota"/>
</dbReference>
<dbReference type="GO" id="GO:0004169">
    <property type="term" value="F:dolichyl-phosphate-mannose-protein mannosyltransferase activity"/>
    <property type="evidence" value="ECO:0007669"/>
    <property type="project" value="TreeGrafter"/>
</dbReference>
<feature type="domain" description="ArnT-like N-terminal" evidence="10">
    <location>
        <begin position="3"/>
        <end position="67"/>
    </location>
</feature>
<dbReference type="GO" id="GO:0005783">
    <property type="term" value="C:endoplasmic reticulum"/>
    <property type="evidence" value="ECO:0007669"/>
    <property type="project" value="TreeGrafter"/>
</dbReference>
<gene>
    <name evidence="11" type="ORF">SARC_15083</name>
</gene>
<evidence type="ECO:0000256" key="4">
    <source>
        <dbReference type="ARBA" id="ARBA00022676"/>
    </source>
</evidence>
<comment type="similarity">
    <text evidence="3">Belongs to the glycosyltransferase 39 family.</text>
</comment>
<keyword evidence="5 11" id="KW-0808">Transferase</keyword>
<reference evidence="11 12" key="1">
    <citation type="submission" date="2011-02" db="EMBL/GenBank/DDBJ databases">
        <title>The Genome Sequence of Sphaeroforma arctica JP610.</title>
        <authorList>
            <consortium name="The Broad Institute Genome Sequencing Platform"/>
            <person name="Russ C."/>
            <person name="Cuomo C."/>
            <person name="Young S.K."/>
            <person name="Zeng Q."/>
            <person name="Gargeya S."/>
            <person name="Alvarado L."/>
            <person name="Berlin A."/>
            <person name="Chapman S.B."/>
            <person name="Chen Z."/>
            <person name="Freedman E."/>
            <person name="Gellesch M."/>
            <person name="Goldberg J."/>
            <person name="Griggs A."/>
            <person name="Gujja S."/>
            <person name="Heilman E."/>
            <person name="Heiman D."/>
            <person name="Howarth C."/>
            <person name="Mehta T."/>
            <person name="Neiman D."/>
            <person name="Pearson M."/>
            <person name="Roberts A."/>
            <person name="Saif S."/>
            <person name="Shea T."/>
            <person name="Shenoy N."/>
            <person name="Sisk P."/>
            <person name="Stolte C."/>
            <person name="Sykes S."/>
            <person name="White J."/>
            <person name="Yandava C."/>
            <person name="Burger G."/>
            <person name="Gray M.W."/>
            <person name="Holland P.W.H."/>
            <person name="King N."/>
            <person name="Lang F.B.F."/>
            <person name="Roger A.J."/>
            <person name="Ruiz-Trillo I."/>
            <person name="Haas B."/>
            <person name="Nusbaum C."/>
            <person name="Birren B."/>
        </authorList>
    </citation>
    <scope>NUCLEOTIDE SEQUENCE [LARGE SCALE GENOMIC DNA]</scope>
    <source>
        <strain evidence="11 12">JP610</strain>
    </source>
</reference>
<evidence type="ECO:0000256" key="1">
    <source>
        <dbReference type="ARBA" id="ARBA00004127"/>
    </source>
</evidence>
<comment type="subcellular location">
    <subcellularLocation>
        <location evidence="1">Endomembrane system</location>
        <topology evidence="1">Multi-pass membrane protein</topology>
    </subcellularLocation>
</comment>
<dbReference type="OrthoDB" id="292747at2759"/>
<dbReference type="InterPro" id="IPR003342">
    <property type="entry name" value="ArnT-like_N"/>
</dbReference>
<dbReference type="Proteomes" id="UP000054560">
    <property type="component" value="Unassembled WGS sequence"/>
</dbReference>
<dbReference type="RefSeq" id="XP_014146264.1">
    <property type="nucleotide sequence ID" value="XM_014290789.1"/>
</dbReference>
<organism evidence="11 12">
    <name type="scientific">Sphaeroforma arctica JP610</name>
    <dbReference type="NCBI Taxonomy" id="667725"/>
    <lineage>
        <taxon>Eukaryota</taxon>
        <taxon>Ichthyosporea</taxon>
        <taxon>Ichthyophonida</taxon>
        <taxon>Sphaeroforma</taxon>
    </lineage>
</organism>
<feature type="non-terminal residue" evidence="11">
    <location>
        <position position="1"/>
    </location>
</feature>
<keyword evidence="7 9" id="KW-1133">Transmembrane helix</keyword>
<dbReference type="PANTHER" id="PTHR10050">
    <property type="entry name" value="DOLICHYL-PHOSPHATE-MANNOSE--PROTEIN MANNOSYLTRANSFERASE"/>
    <property type="match status" value="1"/>
</dbReference>
<dbReference type="UniPathway" id="UPA00378"/>
<accession>A0A0L0F6J7</accession>